<evidence type="ECO:0000313" key="1">
    <source>
        <dbReference type="EMBL" id="GAG51199.1"/>
    </source>
</evidence>
<gene>
    <name evidence="1" type="ORF">S01H1_80955</name>
</gene>
<sequence>YNVKATARNERKIRLVTHVDITDQDAETVCTALREILA</sequence>
<dbReference type="Gene3D" id="3.90.1150.10">
    <property type="entry name" value="Aspartate Aminotransferase, domain 1"/>
    <property type="match status" value="1"/>
</dbReference>
<reference evidence="1" key="1">
    <citation type="journal article" date="2014" name="Front. Microbiol.">
        <title>High frequency of phylogenetically diverse reductive dehalogenase-homologous genes in deep subseafloor sedimentary metagenomes.</title>
        <authorList>
            <person name="Kawai M."/>
            <person name="Futagami T."/>
            <person name="Toyoda A."/>
            <person name="Takaki Y."/>
            <person name="Nishi S."/>
            <person name="Hori S."/>
            <person name="Arai W."/>
            <person name="Tsubouchi T."/>
            <person name="Morono Y."/>
            <person name="Uchiyama I."/>
            <person name="Ito T."/>
            <person name="Fujiyama A."/>
            <person name="Inagaki F."/>
            <person name="Takami H."/>
        </authorList>
    </citation>
    <scope>NUCLEOTIDE SEQUENCE</scope>
    <source>
        <strain evidence="1">Expedition CK06-06</strain>
    </source>
</reference>
<comment type="caution">
    <text evidence="1">The sequence shown here is derived from an EMBL/GenBank/DDBJ whole genome shotgun (WGS) entry which is preliminary data.</text>
</comment>
<protein>
    <submittedName>
        <fullName evidence="1">Uncharacterized protein</fullName>
    </submittedName>
</protein>
<dbReference type="EMBL" id="BARS01054726">
    <property type="protein sequence ID" value="GAG51199.1"/>
    <property type="molecule type" value="Genomic_DNA"/>
</dbReference>
<accession>X0Y5H3</accession>
<proteinExistence type="predicted"/>
<dbReference type="AlphaFoldDB" id="X0Y5H3"/>
<name>X0Y5H3_9ZZZZ</name>
<feature type="non-terminal residue" evidence="1">
    <location>
        <position position="1"/>
    </location>
</feature>
<dbReference type="InterPro" id="IPR015422">
    <property type="entry name" value="PyrdxlP-dep_Trfase_small"/>
</dbReference>
<organism evidence="1">
    <name type="scientific">marine sediment metagenome</name>
    <dbReference type="NCBI Taxonomy" id="412755"/>
    <lineage>
        <taxon>unclassified sequences</taxon>
        <taxon>metagenomes</taxon>
        <taxon>ecological metagenomes</taxon>
    </lineage>
</organism>